<dbReference type="Proteomes" id="UP000220922">
    <property type="component" value="Unassembled WGS sequence"/>
</dbReference>
<dbReference type="PANTHER" id="PTHR41700">
    <property type="entry name" value="GCN5-RELATED N-ACETYLTRANSFERASE"/>
    <property type="match status" value="1"/>
</dbReference>
<dbReference type="OrthoDB" id="140462at2"/>
<evidence type="ECO:0000259" key="1">
    <source>
        <dbReference type="PROSITE" id="PS51186"/>
    </source>
</evidence>
<sequence length="398" mass="43740">MRTTWHLVEPEATTWSTLINTLYAEADPSAVQLPPDYFVKTTFARMGGRLLLNRANDAFALLFPRGLHEGQRLYTARMPDPGALVRGEIEALLAPDRLIWHDPTRPPPGVPSHHLDGPFDLGAPEPHELAAIRGLHEAIWGGSAAARYPDDLHSASFQPATSLVARYHDQVVGFLLGFYRFGLAALNEITLPYRHDLAVESQVMGIAPEARRMGLAVMLKRYQARQVLAQGLDLIHWTVDPLQFGNARLNFGRLRAVAGACYPDYYPFRNSLNRVPASRLGLVWLPRSAHGQGGLVEPPARSAVAALTDFPDLAILNDGFTPIATPGNAAAIAIEIPADWTTMQHTDLALALRWRTVTDTILTEQLGFTEGRYLLTDVARAGERCYVIGRRAGGVLVI</sequence>
<gene>
    <name evidence="2" type="ORF">A9Q02_10840</name>
</gene>
<organism evidence="2 3">
    <name type="scientific">Candidatus Chloroploca asiatica</name>
    <dbReference type="NCBI Taxonomy" id="1506545"/>
    <lineage>
        <taxon>Bacteria</taxon>
        <taxon>Bacillati</taxon>
        <taxon>Chloroflexota</taxon>
        <taxon>Chloroflexia</taxon>
        <taxon>Chloroflexales</taxon>
        <taxon>Chloroflexineae</taxon>
        <taxon>Oscillochloridaceae</taxon>
        <taxon>Candidatus Chloroploca</taxon>
    </lineage>
</organism>
<protein>
    <recommendedName>
        <fullName evidence="1">N-acetyltransferase domain-containing protein</fullName>
    </recommendedName>
</protein>
<dbReference type="InterPro" id="IPR000182">
    <property type="entry name" value="GNAT_dom"/>
</dbReference>
<dbReference type="EMBL" id="LYXE01000059">
    <property type="protein sequence ID" value="PDW00093.1"/>
    <property type="molecule type" value="Genomic_DNA"/>
</dbReference>
<dbReference type="SUPFAM" id="SSF55729">
    <property type="entry name" value="Acyl-CoA N-acyltransferases (Nat)"/>
    <property type="match status" value="1"/>
</dbReference>
<dbReference type="Gene3D" id="3.40.630.30">
    <property type="match status" value="1"/>
</dbReference>
<comment type="caution">
    <text evidence="2">The sequence shown here is derived from an EMBL/GenBank/DDBJ whole genome shotgun (WGS) entry which is preliminary data.</text>
</comment>
<proteinExistence type="predicted"/>
<accession>A0A2H3KXE0</accession>
<dbReference type="AlphaFoldDB" id="A0A2H3KXE0"/>
<dbReference type="GO" id="GO:0016747">
    <property type="term" value="F:acyltransferase activity, transferring groups other than amino-acyl groups"/>
    <property type="evidence" value="ECO:0007669"/>
    <property type="project" value="InterPro"/>
</dbReference>
<evidence type="ECO:0000313" key="2">
    <source>
        <dbReference type="EMBL" id="PDW00093.1"/>
    </source>
</evidence>
<feature type="domain" description="N-acetyltransferase" evidence="1">
    <location>
        <begin position="119"/>
        <end position="275"/>
    </location>
</feature>
<evidence type="ECO:0000313" key="3">
    <source>
        <dbReference type="Proteomes" id="UP000220922"/>
    </source>
</evidence>
<dbReference type="PROSITE" id="PS51186">
    <property type="entry name" value="GNAT"/>
    <property type="match status" value="1"/>
</dbReference>
<dbReference type="InterPro" id="IPR016181">
    <property type="entry name" value="Acyl_CoA_acyltransferase"/>
</dbReference>
<dbReference type="RefSeq" id="WP_097651288.1">
    <property type="nucleotide sequence ID" value="NZ_LYXE01000059.1"/>
</dbReference>
<name>A0A2H3KXE0_9CHLR</name>
<dbReference type="PANTHER" id="PTHR41700:SF1">
    <property type="entry name" value="N-ACETYLTRANSFERASE DOMAIN-CONTAINING PROTEIN"/>
    <property type="match status" value="1"/>
</dbReference>
<keyword evidence="3" id="KW-1185">Reference proteome</keyword>
<dbReference type="InterPro" id="IPR038764">
    <property type="entry name" value="GNAT_N_AcTrfase_prd"/>
</dbReference>
<reference evidence="2 3" key="1">
    <citation type="submission" date="2016-05" db="EMBL/GenBank/DDBJ databases">
        <authorList>
            <person name="Lavstsen T."/>
            <person name="Jespersen J.S."/>
        </authorList>
    </citation>
    <scope>NUCLEOTIDE SEQUENCE [LARGE SCALE GENOMIC DNA]</scope>
    <source>
        <strain evidence="2 3">B7-9</strain>
    </source>
</reference>